<dbReference type="Proteomes" id="UP000183832">
    <property type="component" value="Unassembled WGS sequence"/>
</dbReference>
<dbReference type="AlphaFoldDB" id="A0A1J1IFG6"/>
<keyword evidence="2" id="KW-1185">Reference proteome</keyword>
<dbReference type="EMBL" id="CVRI01000047">
    <property type="protein sequence ID" value="CRK98498.1"/>
    <property type="molecule type" value="Genomic_DNA"/>
</dbReference>
<reference evidence="1 2" key="1">
    <citation type="submission" date="2015-04" db="EMBL/GenBank/DDBJ databases">
        <authorList>
            <person name="Syromyatnikov M.Y."/>
            <person name="Popov V.N."/>
        </authorList>
    </citation>
    <scope>NUCLEOTIDE SEQUENCE [LARGE SCALE GENOMIC DNA]</scope>
</reference>
<accession>A0A1J1IFG6</accession>
<protein>
    <submittedName>
        <fullName evidence="1">CLUMA_CG011855, isoform A</fullName>
    </submittedName>
</protein>
<sequence>MNSLAKSKHKTHLSHLDLCTKLINLNNNLKMLMMPLLLLKIGKCAERLHYVNSLAIHVFKIMRNQP</sequence>
<name>A0A1J1IFG6_9DIPT</name>
<evidence type="ECO:0000313" key="1">
    <source>
        <dbReference type="EMBL" id="CRK98498.1"/>
    </source>
</evidence>
<proteinExistence type="predicted"/>
<gene>
    <name evidence="1" type="ORF">CLUMA_CG011855</name>
</gene>
<organism evidence="1 2">
    <name type="scientific">Clunio marinus</name>
    <dbReference type="NCBI Taxonomy" id="568069"/>
    <lineage>
        <taxon>Eukaryota</taxon>
        <taxon>Metazoa</taxon>
        <taxon>Ecdysozoa</taxon>
        <taxon>Arthropoda</taxon>
        <taxon>Hexapoda</taxon>
        <taxon>Insecta</taxon>
        <taxon>Pterygota</taxon>
        <taxon>Neoptera</taxon>
        <taxon>Endopterygota</taxon>
        <taxon>Diptera</taxon>
        <taxon>Nematocera</taxon>
        <taxon>Chironomoidea</taxon>
        <taxon>Chironomidae</taxon>
        <taxon>Clunio</taxon>
    </lineage>
</organism>
<evidence type="ECO:0000313" key="2">
    <source>
        <dbReference type="Proteomes" id="UP000183832"/>
    </source>
</evidence>